<dbReference type="CDD" id="cd00093">
    <property type="entry name" value="HTH_XRE"/>
    <property type="match status" value="1"/>
</dbReference>
<evidence type="ECO:0000313" key="3">
    <source>
        <dbReference type="Proteomes" id="UP000293912"/>
    </source>
</evidence>
<dbReference type="GO" id="GO:0003677">
    <property type="term" value="F:DNA binding"/>
    <property type="evidence" value="ECO:0007669"/>
    <property type="project" value="InterPro"/>
</dbReference>
<organism evidence="2 3">
    <name type="scientific">Hydrogenophaga pseudoflava</name>
    <name type="common">Pseudomonas carboxydoflava</name>
    <dbReference type="NCBI Taxonomy" id="47421"/>
    <lineage>
        <taxon>Bacteria</taxon>
        <taxon>Pseudomonadati</taxon>
        <taxon>Pseudomonadota</taxon>
        <taxon>Betaproteobacteria</taxon>
        <taxon>Burkholderiales</taxon>
        <taxon>Comamonadaceae</taxon>
        <taxon>Hydrogenophaga</taxon>
    </lineage>
</organism>
<keyword evidence="3" id="KW-1185">Reference proteome</keyword>
<dbReference type="InterPro" id="IPR010982">
    <property type="entry name" value="Lambda_DNA-bd_dom_sf"/>
</dbReference>
<dbReference type="Gene3D" id="1.10.260.40">
    <property type="entry name" value="lambda repressor-like DNA-binding domains"/>
    <property type="match status" value="1"/>
</dbReference>
<dbReference type="SUPFAM" id="SSF47413">
    <property type="entry name" value="lambda repressor-like DNA-binding domains"/>
    <property type="match status" value="1"/>
</dbReference>
<accession>A0A4P6WZJ1</accession>
<protein>
    <recommendedName>
        <fullName evidence="1">HTH cro/C1-type domain-containing protein</fullName>
    </recommendedName>
</protein>
<dbReference type="KEGG" id="hpse:HPF_15820"/>
<name>A0A4P6WZJ1_HYDPS</name>
<dbReference type="AlphaFoldDB" id="A0A4P6WZJ1"/>
<gene>
    <name evidence="2" type="ORF">HPF_15820</name>
</gene>
<evidence type="ECO:0000313" key="2">
    <source>
        <dbReference type="EMBL" id="QBM29160.1"/>
    </source>
</evidence>
<dbReference type="Proteomes" id="UP000293912">
    <property type="component" value="Chromosome"/>
</dbReference>
<dbReference type="EMBL" id="CP037867">
    <property type="protein sequence ID" value="QBM29160.1"/>
    <property type="molecule type" value="Genomic_DNA"/>
</dbReference>
<evidence type="ECO:0000259" key="1">
    <source>
        <dbReference type="PROSITE" id="PS50943"/>
    </source>
</evidence>
<proteinExistence type="predicted"/>
<sequence length="79" mass="8898">MIGLDESSSSARISRYETGIHEPPFATAQNLGQVLNVPAAYFYCEDDKLAELLIQYTRLDAKRRKQVLNLAAELHAEMD</sequence>
<dbReference type="InterPro" id="IPR001387">
    <property type="entry name" value="Cro/C1-type_HTH"/>
</dbReference>
<dbReference type="PROSITE" id="PS50943">
    <property type="entry name" value="HTH_CROC1"/>
    <property type="match status" value="1"/>
</dbReference>
<reference evidence="2 3" key="1">
    <citation type="submission" date="2019-03" db="EMBL/GenBank/DDBJ databases">
        <authorList>
            <person name="Sebastian G."/>
            <person name="Baumann P."/>
            <person name="Ruckert C."/>
            <person name="Kalinowski J."/>
            <person name="Nebel B."/>
            <person name="Takors R."/>
            <person name="Blombach B."/>
        </authorList>
    </citation>
    <scope>NUCLEOTIDE SEQUENCE [LARGE SCALE GENOMIC DNA]</scope>
    <source>
        <strain evidence="2 3">DSM 1084</strain>
    </source>
</reference>
<feature type="domain" description="HTH cro/C1-type" evidence="1">
    <location>
        <begin position="13"/>
        <end position="42"/>
    </location>
</feature>